<evidence type="ECO:0000256" key="1">
    <source>
        <dbReference type="ARBA" id="ARBA00008572"/>
    </source>
</evidence>
<reference evidence="2 3" key="1">
    <citation type="journal article" date="2023" name="Plants (Basel)">
        <title>Bridging the Gap: Combining Genomics and Transcriptomics Approaches to Understand Stylosanthes scabra, an Orphan Legume from the Brazilian Caatinga.</title>
        <authorList>
            <person name="Ferreira-Neto J.R.C."/>
            <person name="da Silva M.D."/>
            <person name="Binneck E."/>
            <person name="de Melo N.F."/>
            <person name="da Silva R.H."/>
            <person name="de Melo A.L.T.M."/>
            <person name="Pandolfi V."/>
            <person name="Bustamante F.O."/>
            <person name="Brasileiro-Vidal A.C."/>
            <person name="Benko-Iseppon A.M."/>
        </authorList>
    </citation>
    <scope>NUCLEOTIDE SEQUENCE [LARGE SCALE GENOMIC DNA]</scope>
    <source>
        <tissue evidence="2">Leaves</tissue>
    </source>
</reference>
<comment type="caution">
    <text evidence="2">The sequence shown here is derived from an EMBL/GenBank/DDBJ whole genome shotgun (WGS) entry which is preliminary data.</text>
</comment>
<dbReference type="Gene3D" id="1.20.1740.10">
    <property type="entry name" value="Amino acid/polyamine transporter I"/>
    <property type="match status" value="1"/>
</dbReference>
<sequence>MEANSPSSFFFLSLCRPRPLTHAIIAAHPRHPHCCIFFFTDNNGLKLAFCFVVDSGIFVITCQEARSDVDPTIVLSYVISGFSALLYALCYTEFAGNVPVASSSFSFLSIMATSLNE</sequence>
<evidence type="ECO:0000313" key="3">
    <source>
        <dbReference type="Proteomes" id="UP001341840"/>
    </source>
</evidence>
<dbReference type="Proteomes" id="UP001341840">
    <property type="component" value="Unassembled WGS sequence"/>
</dbReference>
<evidence type="ECO:0000313" key="2">
    <source>
        <dbReference type="EMBL" id="MED6109863.1"/>
    </source>
</evidence>
<accession>A0ABU6QDH7</accession>
<keyword evidence="3" id="KW-1185">Reference proteome</keyword>
<comment type="similarity">
    <text evidence="1">Belongs to the amino acid-polyamine-organocation (APC) superfamily. Cationic amino acid transporter (CAT) (TC 2.A.3.3) family.</text>
</comment>
<protein>
    <submittedName>
        <fullName evidence="2">Uncharacterized protein</fullName>
    </submittedName>
</protein>
<gene>
    <name evidence="2" type="ORF">PIB30_037522</name>
</gene>
<organism evidence="2 3">
    <name type="scientific">Stylosanthes scabra</name>
    <dbReference type="NCBI Taxonomy" id="79078"/>
    <lineage>
        <taxon>Eukaryota</taxon>
        <taxon>Viridiplantae</taxon>
        <taxon>Streptophyta</taxon>
        <taxon>Embryophyta</taxon>
        <taxon>Tracheophyta</taxon>
        <taxon>Spermatophyta</taxon>
        <taxon>Magnoliopsida</taxon>
        <taxon>eudicotyledons</taxon>
        <taxon>Gunneridae</taxon>
        <taxon>Pentapetalae</taxon>
        <taxon>rosids</taxon>
        <taxon>fabids</taxon>
        <taxon>Fabales</taxon>
        <taxon>Fabaceae</taxon>
        <taxon>Papilionoideae</taxon>
        <taxon>50 kb inversion clade</taxon>
        <taxon>dalbergioids sensu lato</taxon>
        <taxon>Dalbergieae</taxon>
        <taxon>Pterocarpus clade</taxon>
        <taxon>Stylosanthes</taxon>
    </lineage>
</organism>
<proteinExistence type="inferred from homology"/>
<name>A0ABU6QDH7_9FABA</name>
<dbReference type="EMBL" id="JASCZI010000189">
    <property type="protein sequence ID" value="MED6109863.1"/>
    <property type="molecule type" value="Genomic_DNA"/>
</dbReference>
<dbReference type="PANTHER" id="PTHR43243:SF62">
    <property type="entry name" value="CATIONIC AMINO ACID TRANSPORTER 8, VACUOLAR"/>
    <property type="match status" value="1"/>
</dbReference>
<dbReference type="PANTHER" id="PTHR43243">
    <property type="entry name" value="INNER MEMBRANE TRANSPORTER YGJI-RELATED"/>
    <property type="match status" value="1"/>
</dbReference>